<accession>A0A7L5DKP9</accession>
<organism evidence="1 2">
    <name type="scientific">Spirosoma rhododendri</name>
    <dbReference type="NCBI Taxonomy" id="2728024"/>
    <lineage>
        <taxon>Bacteria</taxon>
        <taxon>Pseudomonadati</taxon>
        <taxon>Bacteroidota</taxon>
        <taxon>Cytophagia</taxon>
        <taxon>Cytophagales</taxon>
        <taxon>Cytophagaceae</taxon>
        <taxon>Spirosoma</taxon>
    </lineage>
</organism>
<evidence type="ECO:0000313" key="1">
    <source>
        <dbReference type="EMBL" id="QJD78092.1"/>
    </source>
</evidence>
<sequence>MKSIDDILELADKRLAEAEFLVDKFPSGAYYLAGYAAELTLKARICKLLDFDNFYSVKQPIKRGSDAFFTHELTQLLTLSGLRKRLEDEIDREKGANSELAINWQLICNWNESRRYDLSIEKPEALDLLNALTNDKTGFLPWIRKNW</sequence>
<dbReference type="KEGG" id="srho:HH216_06410"/>
<keyword evidence="2" id="KW-1185">Reference proteome</keyword>
<protein>
    <recommendedName>
        <fullName evidence="3">HEPN domain-containing protein</fullName>
    </recommendedName>
</protein>
<proteinExistence type="predicted"/>
<evidence type="ECO:0008006" key="3">
    <source>
        <dbReference type="Google" id="ProtNLM"/>
    </source>
</evidence>
<evidence type="ECO:0000313" key="2">
    <source>
        <dbReference type="Proteomes" id="UP000501128"/>
    </source>
</evidence>
<gene>
    <name evidence="1" type="ORF">HH216_06410</name>
</gene>
<reference evidence="1 2" key="1">
    <citation type="submission" date="2020-04" db="EMBL/GenBank/DDBJ databases">
        <title>Genome sequencing of novel species.</title>
        <authorList>
            <person name="Heo J."/>
            <person name="Kim S.-J."/>
            <person name="Kim J.-S."/>
            <person name="Hong S.-B."/>
            <person name="Kwon S.-W."/>
        </authorList>
    </citation>
    <scope>NUCLEOTIDE SEQUENCE [LARGE SCALE GENOMIC DNA]</scope>
    <source>
        <strain evidence="1 2">CJU-R4</strain>
    </source>
</reference>
<name>A0A7L5DKP9_9BACT</name>
<dbReference type="AlphaFoldDB" id="A0A7L5DKP9"/>
<dbReference type="EMBL" id="CP051677">
    <property type="protein sequence ID" value="QJD78092.1"/>
    <property type="molecule type" value="Genomic_DNA"/>
</dbReference>
<dbReference type="Proteomes" id="UP000501128">
    <property type="component" value="Chromosome"/>
</dbReference>
<dbReference type="RefSeq" id="WP_169550036.1">
    <property type="nucleotide sequence ID" value="NZ_CP051677.1"/>
</dbReference>